<feature type="domain" description="TonB-dependent receptor-like beta-barrel" evidence="11">
    <location>
        <begin position="374"/>
        <end position="633"/>
    </location>
</feature>
<organism evidence="13 14">
    <name type="scientific">Aliidiomarina sedimenti</name>
    <dbReference type="NCBI Taxonomy" id="1933879"/>
    <lineage>
        <taxon>Bacteria</taxon>
        <taxon>Pseudomonadati</taxon>
        <taxon>Pseudomonadota</taxon>
        <taxon>Gammaproteobacteria</taxon>
        <taxon>Alteromonadales</taxon>
        <taxon>Idiomarinaceae</taxon>
        <taxon>Aliidiomarina</taxon>
    </lineage>
</organism>
<dbReference type="Pfam" id="PF00593">
    <property type="entry name" value="TonB_dep_Rec_b-barrel"/>
    <property type="match status" value="1"/>
</dbReference>
<keyword evidence="6 8" id="KW-0472">Membrane</keyword>
<feature type="domain" description="TonB-dependent receptor plug" evidence="12">
    <location>
        <begin position="71"/>
        <end position="161"/>
    </location>
</feature>
<protein>
    <recommendedName>
        <fullName evidence="15">TonB-dependent receptor</fullName>
    </recommendedName>
</protein>
<dbReference type="Proteomes" id="UP000287410">
    <property type="component" value="Unassembled WGS sequence"/>
</dbReference>
<keyword evidence="7 8" id="KW-0998">Cell outer membrane</keyword>
<keyword evidence="14" id="KW-1185">Reference proteome</keyword>
<proteinExistence type="inferred from homology"/>
<evidence type="ECO:0000256" key="10">
    <source>
        <dbReference type="SAM" id="SignalP"/>
    </source>
</evidence>
<comment type="caution">
    <text evidence="13">The sequence shown here is derived from an EMBL/GenBank/DDBJ whole genome shotgun (WGS) entry which is preliminary data.</text>
</comment>
<evidence type="ECO:0000256" key="8">
    <source>
        <dbReference type="PROSITE-ProRule" id="PRU01360"/>
    </source>
</evidence>
<dbReference type="RefSeq" id="WP_126788930.1">
    <property type="nucleotide sequence ID" value="NZ_PIPN01000002.1"/>
</dbReference>
<sequence length="690" mass="76442">MNQSISRLAITASLFSLALPGVASDADDSASAQDEPIERVVVTATRTRQPWLNSAGSIDRVEVDQQLPGMRIDMAEILAGIPGVQTDTRYNFAQDTRIVLRGFGARAAFGVRGVVMRLDGIPLSMPDGQAQTSSIFVDEPAHVEVLRGPIASVYGNAAGGVINLQSTQPRQSYLGASLAVGENGRQRTALNGAYVQGPFFLSGHYAGFRTDGDRSHGKVERDQYALRSGYQFANGLELIVRADDNNAPLLQDPGSLTAEQWREDPQQTFAGATVFNTRKQIRHRQQSATLRQTLTNVDWQLAAWNGQREVEQFLPFPGSDLTSSGAVIDLTRDFYGVHGQVNWRPAAFNDQWQLSLGTDIERQQDTRLGFVNEFGTAGELRRDETGDVEKTDLYALSQYALTDQLTWLLGGRVSDMKFAVEDRFIIDGIRPDDSGQIDYSEHAWTTGFNYQLTDTWSVFASAGAGFETPTLTELAYRNDGSGLNPELGPAQVQQFEFGHKWLTEKGMAQLSLFEVRTDDEIVVDQSVDGRTTYRNAAETKRQGVELSGTYQWTPILDLRGAATIIKARYKGGQLDDQRIPGVATSNLYAQLNLSPWQDQRLRASLTAQYRSRIASNDGNTEFAPSFVLWHSAVEARQQIAQWQFRQWLRIDNLLDRNYVGSVIVNQGSGRSFEPAPGRQLSAGFAVERRF</sequence>
<name>A0ABY0C0R2_9GAMM</name>
<evidence type="ECO:0000256" key="3">
    <source>
        <dbReference type="ARBA" id="ARBA00022452"/>
    </source>
</evidence>
<dbReference type="EMBL" id="PIPN01000002">
    <property type="protein sequence ID" value="RUO30957.1"/>
    <property type="molecule type" value="Genomic_DNA"/>
</dbReference>
<feature type="chain" id="PRO_5045620546" description="TonB-dependent receptor" evidence="10">
    <location>
        <begin position="24"/>
        <end position="690"/>
    </location>
</feature>
<comment type="subcellular location">
    <subcellularLocation>
        <location evidence="1 8">Cell outer membrane</location>
        <topology evidence="1 8">Multi-pass membrane protein</topology>
    </subcellularLocation>
</comment>
<dbReference type="InterPro" id="IPR039426">
    <property type="entry name" value="TonB-dep_rcpt-like"/>
</dbReference>
<dbReference type="Gene3D" id="2.170.130.10">
    <property type="entry name" value="TonB-dependent receptor, plug domain"/>
    <property type="match status" value="1"/>
</dbReference>
<evidence type="ECO:0008006" key="15">
    <source>
        <dbReference type="Google" id="ProtNLM"/>
    </source>
</evidence>
<evidence type="ECO:0000256" key="9">
    <source>
        <dbReference type="RuleBase" id="RU003357"/>
    </source>
</evidence>
<evidence type="ECO:0000259" key="12">
    <source>
        <dbReference type="Pfam" id="PF07715"/>
    </source>
</evidence>
<dbReference type="CDD" id="cd01347">
    <property type="entry name" value="ligand_gated_channel"/>
    <property type="match status" value="1"/>
</dbReference>
<evidence type="ECO:0000256" key="6">
    <source>
        <dbReference type="ARBA" id="ARBA00023136"/>
    </source>
</evidence>
<evidence type="ECO:0000259" key="11">
    <source>
        <dbReference type="Pfam" id="PF00593"/>
    </source>
</evidence>
<dbReference type="PANTHER" id="PTHR30069:SF28">
    <property type="entry name" value="TONB-DEPENDENT RECEPTOR YNCD-RELATED"/>
    <property type="match status" value="1"/>
</dbReference>
<evidence type="ECO:0000256" key="1">
    <source>
        <dbReference type="ARBA" id="ARBA00004571"/>
    </source>
</evidence>
<dbReference type="PANTHER" id="PTHR30069">
    <property type="entry name" value="TONB-DEPENDENT OUTER MEMBRANE RECEPTOR"/>
    <property type="match status" value="1"/>
</dbReference>
<accession>A0ABY0C0R2</accession>
<reference evidence="13 14" key="1">
    <citation type="journal article" date="2018" name="Front. Microbiol.">
        <title>Genome-Based Analysis Reveals the Taxonomy and Diversity of the Family Idiomarinaceae.</title>
        <authorList>
            <person name="Liu Y."/>
            <person name="Lai Q."/>
            <person name="Shao Z."/>
        </authorList>
    </citation>
    <scope>NUCLEOTIDE SEQUENCE [LARGE SCALE GENOMIC DNA]</scope>
    <source>
        <strain evidence="13 14">GBSy1</strain>
    </source>
</reference>
<dbReference type="PROSITE" id="PS52016">
    <property type="entry name" value="TONB_DEPENDENT_REC_3"/>
    <property type="match status" value="1"/>
</dbReference>
<dbReference type="InterPro" id="IPR012910">
    <property type="entry name" value="Plug_dom"/>
</dbReference>
<evidence type="ECO:0000313" key="13">
    <source>
        <dbReference type="EMBL" id="RUO30957.1"/>
    </source>
</evidence>
<dbReference type="InterPro" id="IPR000531">
    <property type="entry name" value="Beta-barrel_TonB"/>
</dbReference>
<dbReference type="SUPFAM" id="SSF56935">
    <property type="entry name" value="Porins"/>
    <property type="match status" value="1"/>
</dbReference>
<keyword evidence="3 8" id="KW-1134">Transmembrane beta strand</keyword>
<keyword evidence="2 8" id="KW-0813">Transport</keyword>
<keyword evidence="10" id="KW-0732">Signal</keyword>
<feature type="signal peptide" evidence="10">
    <location>
        <begin position="1"/>
        <end position="23"/>
    </location>
</feature>
<dbReference type="InterPro" id="IPR036942">
    <property type="entry name" value="Beta-barrel_TonB_sf"/>
</dbReference>
<evidence type="ECO:0000256" key="2">
    <source>
        <dbReference type="ARBA" id="ARBA00022448"/>
    </source>
</evidence>
<dbReference type="InterPro" id="IPR037066">
    <property type="entry name" value="Plug_dom_sf"/>
</dbReference>
<evidence type="ECO:0000313" key="14">
    <source>
        <dbReference type="Proteomes" id="UP000287410"/>
    </source>
</evidence>
<keyword evidence="5 9" id="KW-0798">TonB box</keyword>
<keyword evidence="4 8" id="KW-0812">Transmembrane</keyword>
<evidence type="ECO:0000256" key="4">
    <source>
        <dbReference type="ARBA" id="ARBA00022692"/>
    </source>
</evidence>
<evidence type="ECO:0000256" key="5">
    <source>
        <dbReference type="ARBA" id="ARBA00023077"/>
    </source>
</evidence>
<comment type="similarity">
    <text evidence="8 9">Belongs to the TonB-dependent receptor family.</text>
</comment>
<evidence type="ECO:0000256" key="7">
    <source>
        <dbReference type="ARBA" id="ARBA00023237"/>
    </source>
</evidence>
<gene>
    <name evidence="13" type="ORF">CWE12_06885</name>
</gene>
<dbReference type="Gene3D" id="2.40.170.20">
    <property type="entry name" value="TonB-dependent receptor, beta-barrel domain"/>
    <property type="match status" value="1"/>
</dbReference>
<dbReference type="Pfam" id="PF07715">
    <property type="entry name" value="Plug"/>
    <property type="match status" value="1"/>
</dbReference>